<comment type="caution">
    <text evidence="1">The sequence shown here is derived from an EMBL/GenBank/DDBJ whole genome shotgun (WGS) entry which is preliminary data.</text>
</comment>
<reference evidence="2" key="1">
    <citation type="journal article" date="2019" name="Gigascience">
        <title>De novo genome assembly of the endangered Acer yangbiense, a plant species with extremely small populations endemic to Yunnan Province, China.</title>
        <authorList>
            <person name="Yang J."/>
            <person name="Wariss H.M."/>
            <person name="Tao L."/>
            <person name="Zhang R."/>
            <person name="Yun Q."/>
            <person name="Hollingsworth P."/>
            <person name="Dao Z."/>
            <person name="Luo G."/>
            <person name="Guo H."/>
            <person name="Ma Y."/>
            <person name="Sun W."/>
        </authorList>
    </citation>
    <scope>NUCLEOTIDE SEQUENCE [LARGE SCALE GENOMIC DNA]</scope>
    <source>
        <strain evidence="2">cv. br00</strain>
    </source>
</reference>
<dbReference type="EMBL" id="VDCV01000003">
    <property type="protein sequence ID" value="KAB5564843.1"/>
    <property type="molecule type" value="Genomic_DNA"/>
</dbReference>
<name>A0A5N5NDX2_9ROSI</name>
<organism evidence="1 2">
    <name type="scientific">Salix brachista</name>
    <dbReference type="NCBI Taxonomy" id="2182728"/>
    <lineage>
        <taxon>Eukaryota</taxon>
        <taxon>Viridiplantae</taxon>
        <taxon>Streptophyta</taxon>
        <taxon>Embryophyta</taxon>
        <taxon>Tracheophyta</taxon>
        <taxon>Spermatophyta</taxon>
        <taxon>Magnoliopsida</taxon>
        <taxon>eudicotyledons</taxon>
        <taxon>Gunneridae</taxon>
        <taxon>Pentapetalae</taxon>
        <taxon>rosids</taxon>
        <taxon>fabids</taxon>
        <taxon>Malpighiales</taxon>
        <taxon>Salicaceae</taxon>
        <taxon>Saliceae</taxon>
        <taxon>Salix</taxon>
    </lineage>
</organism>
<accession>A0A5N5NDX2</accession>
<evidence type="ECO:0000313" key="2">
    <source>
        <dbReference type="Proteomes" id="UP000326939"/>
    </source>
</evidence>
<evidence type="ECO:0000313" key="1">
    <source>
        <dbReference type="EMBL" id="KAB5564843.1"/>
    </source>
</evidence>
<protein>
    <submittedName>
        <fullName evidence="1">Uncharacterized protein</fullName>
    </submittedName>
</protein>
<sequence>MFLPGRSMHAEANGCTLVPSQQENIQQRGQGSSMIGPSRHGTWSLDERNGEIIVLWTRSPWPVRCAHLATGRDGSLVFVPVGPTEMPVAGLVPARVAWRAVAAEGLLKLNALHVSKSYVYGSSNVEAPMVYKMLGCMRYGGGDGAACSGIDQANIKQTFHPAYTPSFLGLDISHPISDLLEGLGEATLPLMLLELAKQNSKLFKYNEEEEGVGLHLKTMFYAK</sequence>
<gene>
    <name evidence="1" type="ORF">DKX38_004897</name>
</gene>
<dbReference type="AlphaFoldDB" id="A0A5N5NDX2"/>
<proteinExistence type="predicted"/>
<dbReference type="Proteomes" id="UP000326939">
    <property type="component" value="Chromosome 3"/>
</dbReference>
<keyword evidence="2" id="KW-1185">Reference proteome</keyword>